<feature type="non-terminal residue" evidence="6">
    <location>
        <position position="1"/>
    </location>
</feature>
<proteinExistence type="predicted"/>
<dbReference type="PANTHER" id="PTHR32123">
    <property type="entry name" value="BICD FAMILY-LIKE CARGO ADAPTER"/>
    <property type="match status" value="1"/>
</dbReference>
<evidence type="ECO:0000256" key="4">
    <source>
        <dbReference type="ARBA" id="ARBA00043196"/>
    </source>
</evidence>
<keyword evidence="1" id="KW-0175">Coiled coil</keyword>
<feature type="region of interest" description="Disordered" evidence="5">
    <location>
        <begin position="40"/>
        <end position="72"/>
    </location>
</feature>
<reference evidence="6 7" key="1">
    <citation type="submission" date="2024-05" db="EMBL/GenBank/DDBJ databases">
        <title>Genome sequencing and assembly of Indian major carp, Cirrhinus mrigala (Hamilton, 1822).</title>
        <authorList>
            <person name="Mohindra V."/>
            <person name="Chowdhury L.M."/>
            <person name="Lal K."/>
            <person name="Jena J.K."/>
        </authorList>
    </citation>
    <scope>NUCLEOTIDE SEQUENCE [LARGE SCALE GENOMIC DNA]</scope>
    <source>
        <strain evidence="6">CM1030</strain>
        <tissue evidence="6">Blood</tissue>
    </source>
</reference>
<dbReference type="Proteomes" id="UP001529510">
    <property type="component" value="Unassembled WGS sequence"/>
</dbReference>
<feature type="compositionally biased region" description="Basic and acidic residues" evidence="5">
    <location>
        <begin position="40"/>
        <end position="53"/>
    </location>
</feature>
<gene>
    <name evidence="6" type="ORF">M9458_010808</name>
</gene>
<dbReference type="PANTHER" id="PTHR32123:SF11">
    <property type="entry name" value="BICD FAMILY-LIKE CARGO ADAPTER 2-RELATED"/>
    <property type="match status" value="1"/>
</dbReference>
<comment type="caution">
    <text evidence="6">The sequence shown here is derived from an EMBL/GenBank/DDBJ whole genome shotgun (WGS) entry which is preliminary data.</text>
</comment>
<protein>
    <recommendedName>
        <fullName evidence="2">BICD family-like cargo adapter 2</fullName>
    </recommendedName>
    <alternativeName>
        <fullName evidence="3">Bicaudal D-related protein 2</fullName>
    </alternativeName>
    <alternativeName>
        <fullName evidence="4">Coiled-coil domain-containing protein 64B</fullName>
    </alternativeName>
</protein>
<evidence type="ECO:0000256" key="2">
    <source>
        <dbReference type="ARBA" id="ARBA00040983"/>
    </source>
</evidence>
<evidence type="ECO:0000256" key="3">
    <source>
        <dbReference type="ARBA" id="ARBA00041790"/>
    </source>
</evidence>
<dbReference type="InterPro" id="IPR051149">
    <property type="entry name" value="Spindly/BICDR_Dynein_Adapter"/>
</dbReference>
<organism evidence="6 7">
    <name type="scientific">Cirrhinus mrigala</name>
    <name type="common">Mrigala</name>
    <dbReference type="NCBI Taxonomy" id="683832"/>
    <lineage>
        <taxon>Eukaryota</taxon>
        <taxon>Metazoa</taxon>
        <taxon>Chordata</taxon>
        <taxon>Craniata</taxon>
        <taxon>Vertebrata</taxon>
        <taxon>Euteleostomi</taxon>
        <taxon>Actinopterygii</taxon>
        <taxon>Neopterygii</taxon>
        <taxon>Teleostei</taxon>
        <taxon>Ostariophysi</taxon>
        <taxon>Cypriniformes</taxon>
        <taxon>Cyprinidae</taxon>
        <taxon>Labeoninae</taxon>
        <taxon>Labeonini</taxon>
        <taxon>Cirrhinus</taxon>
    </lineage>
</organism>
<evidence type="ECO:0000256" key="1">
    <source>
        <dbReference type="ARBA" id="ARBA00023054"/>
    </source>
</evidence>
<keyword evidence="7" id="KW-1185">Reference proteome</keyword>
<evidence type="ECO:0000313" key="7">
    <source>
        <dbReference type="Proteomes" id="UP001529510"/>
    </source>
</evidence>
<name>A0ABD0R226_CIRMR</name>
<evidence type="ECO:0000256" key="5">
    <source>
        <dbReference type="SAM" id="MobiDB-lite"/>
    </source>
</evidence>
<sequence length="72" mass="8560">AMQQEKHMLQRRLEVQDLEASQREAELQADITALRAQLEQKHIQGRDRRREESEQLTQLSNHNQKLVEQLAE</sequence>
<dbReference type="AlphaFoldDB" id="A0ABD0R226"/>
<feature type="compositionally biased region" description="Polar residues" evidence="5">
    <location>
        <begin position="55"/>
        <end position="66"/>
    </location>
</feature>
<evidence type="ECO:0000313" key="6">
    <source>
        <dbReference type="EMBL" id="KAL0192512.1"/>
    </source>
</evidence>
<feature type="non-terminal residue" evidence="6">
    <location>
        <position position="72"/>
    </location>
</feature>
<accession>A0ABD0R226</accession>
<dbReference type="EMBL" id="JAMKFB020000005">
    <property type="protein sequence ID" value="KAL0192512.1"/>
    <property type="molecule type" value="Genomic_DNA"/>
</dbReference>